<proteinExistence type="predicted"/>
<dbReference type="GO" id="GO:0005634">
    <property type="term" value="C:nucleus"/>
    <property type="evidence" value="ECO:0007669"/>
    <property type="project" value="TreeGrafter"/>
</dbReference>
<dbReference type="GO" id="GO:0005829">
    <property type="term" value="C:cytosol"/>
    <property type="evidence" value="ECO:0007669"/>
    <property type="project" value="TreeGrafter"/>
</dbReference>
<dbReference type="PANTHER" id="PTHR24006">
    <property type="entry name" value="UBIQUITIN CARBOXYL-TERMINAL HYDROLASE"/>
    <property type="match status" value="1"/>
</dbReference>
<evidence type="ECO:0000259" key="1">
    <source>
        <dbReference type="PROSITE" id="PS50235"/>
    </source>
</evidence>
<comment type="caution">
    <text evidence="2">The sequence shown here is derived from an EMBL/GenBank/DDBJ whole genome shotgun (WGS) entry which is preliminary data.</text>
</comment>
<dbReference type="InterPro" id="IPR038765">
    <property type="entry name" value="Papain-like_cys_pep_sf"/>
</dbReference>
<dbReference type="Gene3D" id="2.20.210.10">
    <property type="entry name" value="ubp-family deubiquitinating enzyme superfamily"/>
    <property type="match status" value="1"/>
</dbReference>
<organism evidence="2 3">
    <name type="scientific">Rhizophagus irregularis</name>
    <dbReference type="NCBI Taxonomy" id="588596"/>
    <lineage>
        <taxon>Eukaryota</taxon>
        <taxon>Fungi</taxon>
        <taxon>Fungi incertae sedis</taxon>
        <taxon>Mucoromycota</taxon>
        <taxon>Glomeromycotina</taxon>
        <taxon>Glomeromycetes</taxon>
        <taxon>Glomerales</taxon>
        <taxon>Glomeraceae</taxon>
        <taxon>Rhizophagus</taxon>
    </lineage>
</organism>
<dbReference type="Pfam" id="PF00443">
    <property type="entry name" value="UCH"/>
    <property type="match status" value="1"/>
</dbReference>
<evidence type="ECO:0000313" key="3">
    <source>
        <dbReference type="Proteomes" id="UP000234323"/>
    </source>
</evidence>
<reference evidence="2 3" key="1">
    <citation type="submission" date="2015-10" db="EMBL/GenBank/DDBJ databases">
        <title>Genome analyses suggest a sexual origin of heterokaryosis in a supposedly ancient asexual fungus.</title>
        <authorList>
            <person name="Ropars J."/>
            <person name="Sedzielewska K."/>
            <person name="Noel J."/>
            <person name="Charron P."/>
            <person name="Farinelli L."/>
            <person name="Marton T."/>
            <person name="Kruger M."/>
            <person name="Pelin A."/>
            <person name="Brachmann A."/>
            <person name="Corradi N."/>
        </authorList>
    </citation>
    <scope>NUCLEOTIDE SEQUENCE [LARGE SCALE GENOMIC DNA]</scope>
    <source>
        <strain evidence="2 3">A4</strain>
    </source>
</reference>
<sequence>MIPGPEFEAGNRKWAHSKADGAITKLFVGKIKKYIKCMNVNYESSHIEDYYEKTLEGDDKYQAEGYGLQDAKKGIIFENFPPVLHLQLEGFEYDKSKVKTNDCFEYPMEVDLEEFLSKDTDKSIFHKYLLHGIV</sequence>
<keyword evidence="3" id="KW-1185">Reference proteome</keyword>
<dbReference type="GO" id="GO:0031647">
    <property type="term" value="P:regulation of protein stability"/>
    <property type="evidence" value="ECO:0007669"/>
    <property type="project" value="TreeGrafter"/>
</dbReference>
<protein>
    <submittedName>
        <fullName evidence="2">Cysteine proteinase</fullName>
    </submittedName>
</protein>
<evidence type="ECO:0000313" key="2">
    <source>
        <dbReference type="EMBL" id="PKY56102.1"/>
    </source>
</evidence>
<dbReference type="AlphaFoldDB" id="A0A2I1HB46"/>
<dbReference type="Proteomes" id="UP000234323">
    <property type="component" value="Unassembled WGS sequence"/>
</dbReference>
<dbReference type="GO" id="GO:0016579">
    <property type="term" value="P:protein deubiquitination"/>
    <property type="evidence" value="ECO:0007669"/>
    <property type="project" value="InterPro"/>
</dbReference>
<dbReference type="SUPFAM" id="SSF54001">
    <property type="entry name" value="Cysteine proteinases"/>
    <property type="match status" value="1"/>
</dbReference>
<accession>A0A2I1HB46</accession>
<feature type="domain" description="USP" evidence="1">
    <location>
        <begin position="1"/>
        <end position="134"/>
    </location>
</feature>
<dbReference type="EMBL" id="LLXI01002063">
    <property type="protein sequence ID" value="PKY56102.1"/>
    <property type="molecule type" value="Genomic_DNA"/>
</dbReference>
<dbReference type="PANTHER" id="PTHR24006:SF644">
    <property type="entry name" value="UBIQUITIN CARBOXYL-TERMINAL HYDROLASE 7"/>
    <property type="match status" value="1"/>
</dbReference>
<dbReference type="PROSITE" id="PS50235">
    <property type="entry name" value="USP_3"/>
    <property type="match status" value="1"/>
</dbReference>
<dbReference type="InterPro" id="IPR028889">
    <property type="entry name" value="USP"/>
</dbReference>
<dbReference type="GO" id="GO:0004843">
    <property type="term" value="F:cysteine-type deubiquitinase activity"/>
    <property type="evidence" value="ECO:0007669"/>
    <property type="project" value="InterPro"/>
</dbReference>
<name>A0A2I1HB46_9GLOM</name>
<dbReference type="InterPro" id="IPR050164">
    <property type="entry name" value="Peptidase_C19"/>
</dbReference>
<dbReference type="InterPro" id="IPR001394">
    <property type="entry name" value="Peptidase_C19_UCH"/>
</dbReference>
<gene>
    <name evidence="2" type="ORF">RhiirA4_476145</name>
</gene>